<proteinExistence type="inferred from homology"/>
<feature type="transmembrane region" description="Helical" evidence="2">
    <location>
        <begin position="181"/>
        <end position="198"/>
    </location>
</feature>
<keyword evidence="2" id="KW-0472">Membrane</keyword>
<dbReference type="Pfam" id="PF02517">
    <property type="entry name" value="Rce1-like"/>
    <property type="match status" value="1"/>
</dbReference>
<dbReference type="InterPro" id="IPR052710">
    <property type="entry name" value="CAAX_protease"/>
</dbReference>
<dbReference type="Proteomes" id="UP000051020">
    <property type="component" value="Unassembled WGS sequence"/>
</dbReference>
<feature type="transmembrane region" description="Helical" evidence="2">
    <location>
        <begin position="87"/>
        <end position="107"/>
    </location>
</feature>
<keyword evidence="2" id="KW-0812">Transmembrane</keyword>
<protein>
    <recommendedName>
        <fullName evidence="3">CAAX prenyl protease 2/Lysostaphin resistance protein A-like domain-containing protein</fullName>
    </recommendedName>
</protein>
<dbReference type="GeneID" id="49394780"/>
<evidence type="ECO:0000313" key="4">
    <source>
        <dbReference type="EMBL" id="KRK26116.1"/>
    </source>
</evidence>
<feature type="transmembrane region" description="Helical" evidence="2">
    <location>
        <begin position="231"/>
        <end position="249"/>
    </location>
</feature>
<comment type="caution">
    <text evidence="4">The sequence shown here is derived from an EMBL/GenBank/DDBJ whole genome shotgun (WGS) entry which is preliminary data.</text>
</comment>
<keyword evidence="2" id="KW-1133">Transmembrane helix</keyword>
<dbReference type="EMBL" id="AZCU01000004">
    <property type="protein sequence ID" value="KRK26116.1"/>
    <property type="molecule type" value="Genomic_DNA"/>
</dbReference>
<evidence type="ECO:0000313" key="5">
    <source>
        <dbReference type="Proteomes" id="UP000051020"/>
    </source>
</evidence>
<dbReference type="RefSeq" id="WP_050339624.1">
    <property type="nucleotide sequence ID" value="NZ_AZCU01000004.1"/>
</dbReference>
<dbReference type="GO" id="GO:0080120">
    <property type="term" value="P:CAAX-box protein maturation"/>
    <property type="evidence" value="ECO:0007669"/>
    <property type="project" value="UniProtKB-ARBA"/>
</dbReference>
<evidence type="ECO:0000259" key="3">
    <source>
        <dbReference type="Pfam" id="PF02517"/>
    </source>
</evidence>
<comment type="similarity">
    <text evidence="1">Belongs to the UPF0177 family.</text>
</comment>
<dbReference type="InterPro" id="IPR003675">
    <property type="entry name" value="Rce1/LyrA-like_dom"/>
</dbReference>
<gene>
    <name evidence="4" type="ORF">FD24_GL002454</name>
</gene>
<sequence length="265" mass="29901">MGKIFKIQGLPVAIFKLVMIYLLIQLTDIPMTIVEFSRNRSGDVGFQTGLFVAALIISLITVGAAWYIYRGGRPIQRQQWSLKRHWLAILVGLLVFLIVNVGIGLLIPITENQATIEGLLKRAPLPLWLLTMGIVGPIMEELTFRGVLMDYFFQPRAGWLAILVSGALFGLIHQTKTVYEWLVYAGMGWVLATAYWLTKSILVPIMIHMLNNCWSIVQIMTPLRIVTNVQVFWAAVIGLVIVVAIWGLWRWQSSQRAHTTGDSIR</sequence>
<feature type="transmembrane region" description="Helical" evidence="2">
    <location>
        <begin position="156"/>
        <end position="175"/>
    </location>
</feature>
<feature type="transmembrane region" description="Helical" evidence="2">
    <location>
        <begin position="44"/>
        <end position="67"/>
    </location>
</feature>
<dbReference type="GO" id="GO:0004175">
    <property type="term" value="F:endopeptidase activity"/>
    <property type="evidence" value="ECO:0007669"/>
    <property type="project" value="UniProtKB-ARBA"/>
</dbReference>
<feature type="transmembrane region" description="Helical" evidence="2">
    <location>
        <begin position="7"/>
        <end position="24"/>
    </location>
</feature>
<name>A0A837RC23_LACPE</name>
<feature type="domain" description="CAAX prenyl protease 2/Lysostaphin resistance protein A-like" evidence="3">
    <location>
        <begin position="125"/>
        <end position="213"/>
    </location>
</feature>
<accession>A0A837RC23</accession>
<evidence type="ECO:0000256" key="1">
    <source>
        <dbReference type="ARBA" id="ARBA00009067"/>
    </source>
</evidence>
<dbReference type="PANTHER" id="PTHR36435">
    <property type="entry name" value="SLR1288 PROTEIN"/>
    <property type="match status" value="1"/>
</dbReference>
<organism evidence="4 5">
    <name type="scientific">Lactiplantibacillus pentosus DSM 20314</name>
    <dbReference type="NCBI Taxonomy" id="1423791"/>
    <lineage>
        <taxon>Bacteria</taxon>
        <taxon>Bacillati</taxon>
        <taxon>Bacillota</taxon>
        <taxon>Bacilli</taxon>
        <taxon>Lactobacillales</taxon>
        <taxon>Lactobacillaceae</taxon>
        <taxon>Lactiplantibacillus</taxon>
    </lineage>
</organism>
<dbReference type="AlphaFoldDB" id="A0A837RC23"/>
<evidence type="ECO:0000256" key="2">
    <source>
        <dbReference type="SAM" id="Phobius"/>
    </source>
</evidence>
<dbReference type="PANTHER" id="PTHR36435:SF1">
    <property type="entry name" value="CAAX AMINO TERMINAL PROTEASE FAMILY PROTEIN"/>
    <property type="match status" value="1"/>
</dbReference>
<reference evidence="4 5" key="1">
    <citation type="journal article" date="2015" name="Genome Announc.">
        <title>Expanding the biotechnology potential of lactobacilli through comparative genomics of 213 strains and associated genera.</title>
        <authorList>
            <person name="Sun Z."/>
            <person name="Harris H.M."/>
            <person name="McCann A."/>
            <person name="Guo C."/>
            <person name="Argimon S."/>
            <person name="Zhang W."/>
            <person name="Yang X."/>
            <person name="Jeffery I.B."/>
            <person name="Cooney J.C."/>
            <person name="Kagawa T.F."/>
            <person name="Liu W."/>
            <person name="Song Y."/>
            <person name="Salvetti E."/>
            <person name="Wrobel A."/>
            <person name="Rasinkangas P."/>
            <person name="Parkhill J."/>
            <person name="Rea M.C."/>
            <person name="O'Sullivan O."/>
            <person name="Ritari J."/>
            <person name="Douillard F.P."/>
            <person name="Paul Ross R."/>
            <person name="Yang R."/>
            <person name="Briner A.E."/>
            <person name="Felis G.E."/>
            <person name="de Vos W.M."/>
            <person name="Barrangou R."/>
            <person name="Klaenhammer T.R."/>
            <person name="Caufield P.W."/>
            <person name="Cui Y."/>
            <person name="Zhang H."/>
            <person name="O'Toole P.W."/>
        </authorList>
    </citation>
    <scope>NUCLEOTIDE SEQUENCE [LARGE SCALE GENOMIC DNA]</scope>
    <source>
        <strain evidence="4 5">DSM 20314</strain>
    </source>
</reference>